<dbReference type="OrthoDB" id="9148135at2"/>
<keyword evidence="1" id="KW-0238">DNA-binding</keyword>
<protein>
    <submittedName>
        <fullName evidence="1">Winged helix DNA-binding domain-containing protein</fullName>
    </submittedName>
</protein>
<dbReference type="Pfam" id="PF06224">
    <property type="entry name" value="AlkZ-like"/>
    <property type="match status" value="1"/>
</dbReference>
<evidence type="ECO:0000313" key="1">
    <source>
        <dbReference type="EMBL" id="SHJ17394.1"/>
    </source>
</evidence>
<dbReference type="RefSeq" id="WP_073187484.1">
    <property type="nucleotide sequence ID" value="NZ_FQZG01000030.1"/>
</dbReference>
<sequence length="357" mass="38449">MVALTRARLVAQALVGAGFPTPTDAVGAAGAMQGQDLPGVLASAALRSSGRVADVLEELDCGRLVRGYPMRGTVFLMTAADVTWITQLCVAPAIRAAAARRHHLGLDAAQLSHAGDLAQSLLEEGPKAKAELFGRWDARGLAPQGGRGYHLLFSLIAEGLIVYGPWNGSEQDVALREQWLRSSPTLEDRFGGERIPAVAELLLRYLTSHGPATLRDFAWWTKLTLGEIRKALPLIVDGLESDGADDASYWRPGLLDEVAALGRATAQPLLLPGFDEYILGYADRSFAAPSAHLAKLVPGNNGVFKRSVVIGGRVLGTWSRGGRPGDRRLEVEPFDSISEGHLRRLERRFATFPFVTD</sequence>
<dbReference type="AlphaFoldDB" id="A0A1M6H5D5"/>
<reference evidence="1 2" key="1">
    <citation type="submission" date="2016-11" db="EMBL/GenBank/DDBJ databases">
        <authorList>
            <person name="Jaros S."/>
            <person name="Januszkiewicz K."/>
            <person name="Wedrychowicz H."/>
        </authorList>
    </citation>
    <scope>NUCLEOTIDE SEQUENCE [LARGE SCALE GENOMIC DNA]</scope>
    <source>
        <strain evidence="1 2">DSM 12906</strain>
    </source>
</reference>
<proteinExistence type="predicted"/>
<evidence type="ECO:0000313" key="2">
    <source>
        <dbReference type="Proteomes" id="UP000184512"/>
    </source>
</evidence>
<gene>
    <name evidence="1" type="ORF">SAMN02745244_01884</name>
</gene>
<dbReference type="GO" id="GO:0003677">
    <property type="term" value="F:DNA binding"/>
    <property type="evidence" value="ECO:0007669"/>
    <property type="project" value="UniProtKB-KW"/>
</dbReference>
<name>A0A1M6H5D5_9ACTN</name>
<dbReference type="InterPro" id="IPR009351">
    <property type="entry name" value="AlkZ-like"/>
</dbReference>
<accession>A0A1M6H5D5</accession>
<dbReference type="EMBL" id="FQZG01000030">
    <property type="protein sequence ID" value="SHJ17394.1"/>
    <property type="molecule type" value="Genomic_DNA"/>
</dbReference>
<keyword evidence="2" id="KW-1185">Reference proteome</keyword>
<organism evidence="1 2">
    <name type="scientific">Tessaracoccus bendigoensis DSM 12906</name>
    <dbReference type="NCBI Taxonomy" id="1123357"/>
    <lineage>
        <taxon>Bacteria</taxon>
        <taxon>Bacillati</taxon>
        <taxon>Actinomycetota</taxon>
        <taxon>Actinomycetes</taxon>
        <taxon>Propionibacteriales</taxon>
        <taxon>Propionibacteriaceae</taxon>
        <taxon>Tessaracoccus</taxon>
    </lineage>
</organism>
<dbReference type="STRING" id="1123357.SAMN02745244_01884"/>
<dbReference type="PANTHER" id="PTHR38479">
    <property type="entry name" value="LMO0824 PROTEIN"/>
    <property type="match status" value="1"/>
</dbReference>
<dbReference type="Proteomes" id="UP000184512">
    <property type="component" value="Unassembled WGS sequence"/>
</dbReference>
<dbReference type="PANTHER" id="PTHR38479:SF2">
    <property type="entry name" value="WINGED HELIX DNA-BINDING DOMAIN-CONTAINING PROTEIN"/>
    <property type="match status" value="1"/>
</dbReference>